<reference evidence="2 3" key="1">
    <citation type="submission" date="2014-12" db="EMBL/GenBank/DDBJ databases">
        <title>16Stimator: statistical estimation of ribosomal gene copy numbers from draft genome assemblies.</title>
        <authorList>
            <person name="Perisin M.A."/>
            <person name="Vetter M."/>
            <person name="Gilbert J.A."/>
            <person name="Bergelson J."/>
        </authorList>
    </citation>
    <scope>NUCLEOTIDE SEQUENCE [LARGE SCALE GENOMIC DNA]</scope>
    <source>
        <strain evidence="2 3">MEDvA23</strain>
    </source>
</reference>
<comment type="caution">
    <text evidence="2">The sequence shown here is derived from an EMBL/GenBank/DDBJ whole genome shotgun (WGS) entry which is preliminary data.</text>
</comment>
<dbReference type="InterPro" id="IPR006311">
    <property type="entry name" value="TAT_signal"/>
</dbReference>
<feature type="non-terminal residue" evidence="2">
    <location>
        <position position="79"/>
    </location>
</feature>
<proteinExistence type="predicted"/>
<sequence length="79" mass="8268">MTSSFQMPRRAFLAATALSATAAQLAAITPAFAQPAGALKRLEPLKSIEANGLSMGYFEAGPANGAPVILLHGWPYDIH</sequence>
<dbReference type="AlphaFoldDB" id="A0A0D0KPD8"/>
<dbReference type="GO" id="GO:0016787">
    <property type="term" value="F:hydrolase activity"/>
    <property type="evidence" value="ECO:0007669"/>
    <property type="project" value="UniProtKB-KW"/>
</dbReference>
<dbReference type="Proteomes" id="UP000032067">
    <property type="component" value="Unassembled WGS sequence"/>
</dbReference>
<gene>
    <name evidence="2" type="ORF">RT97_29150</name>
</gene>
<dbReference type="RefSeq" id="WP_042582348.1">
    <property type="nucleotide sequence ID" value="NZ_JXQQ01000114.1"/>
</dbReference>
<accession>A0A0D0KPD8</accession>
<dbReference type="PROSITE" id="PS51318">
    <property type="entry name" value="TAT"/>
    <property type="match status" value="1"/>
</dbReference>
<feature type="chain" id="PRO_5002215223" evidence="1">
    <location>
        <begin position="34"/>
        <end position="79"/>
    </location>
</feature>
<feature type="signal peptide" evidence="1">
    <location>
        <begin position="1"/>
        <end position="33"/>
    </location>
</feature>
<evidence type="ECO:0000256" key="1">
    <source>
        <dbReference type="SAM" id="SignalP"/>
    </source>
</evidence>
<name>A0A0D0KPD8_VARPD</name>
<evidence type="ECO:0000313" key="2">
    <source>
        <dbReference type="EMBL" id="KIQ18508.1"/>
    </source>
</evidence>
<dbReference type="SUPFAM" id="SSF53474">
    <property type="entry name" value="alpha/beta-Hydrolases"/>
    <property type="match status" value="1"/>
</dbReference>
<keyword evidence="2" id="KW-0378">Hydrolase</keyword>
<dbReference type="EMBL" id="JXQQ01000114">
    <property type="protein sequence ID" value="KIQ18508.1"/>
    <property type="molecule type" value="Genomic_DNA"/>
</dbReference>
<keyword evidence="1" id="KW-0732">Signal</keyword>
<dbReference type="InterPro" id="IPR029058">
    <property type="entry name" value="AB_hydrolase_fold"/>
</dbReference>
<evidence type="ECO:0000313" key="3">
    <source>
        <dbReference type="Proteomes" id="UP000032067"/>
    </source>
</evidence>
<dbReference type="Gene3D" id="3.40.50.1820">
    <property type="entry name" value="alpha/beta hydrolase"/>
    <property type="match status" value="1"/>
</dbReference>
<protein>
    <submittedName>
        <fullName evidence="2">Alpha/beta hydrolase</fullName>
    </submittedName>
</protein>
<organism evidence="2 3">
    <name type="scientific">Variovorax paradoxus</name>
    <dbReference type="NCBI Taxonomy" id="34073"/>
    <lineage>
        <taxon>Bacteria</taxon>
        <taxon>Pseudomonadati</taxon>
        <taxon>Pseudomonadota</taxon>
        <taxon>Betaproteobacteria</taxon>
        <taxon>Burkholderiales</taxon>
        <taxon>Comamonadaceae</taxon>
        <taxon>Variovorax</taxon>
    </lineage>
</organism>